<dbReference type="EC" id="3.4.-.-" evidence="8"/>
<dbReference type="eggNOG" id="COG2135">
    <property type="taxonomic scope" value="Bacteria"/>
</dbReference>
<accession>A0A059GBE5</accession>
<protein>
    <recommendedName>
        <fullName evidence="8">Abasic site processing protein</fullName>
        <ecNumber evidence="8">3.4.-.-</ecNumber>
    </recommendedName>
</protein>
<dbReference type="EMBL" id="ARYL01000002">
    <property type="protein sequence ID" value="KDA04172.1"/>
    <property type="molecule type" value="Genomic_DNA"/>
</dbReference>
<evidence type="ECO:0000256" key="8">
    <source>
        <dbReference type="RuleBase" id="RU364100"/>
    </source>
</evidence>
<organism evidence="9 10">
    <name type="scientific">Hyphomonas oceanitis SCH89</name>
    <dbReference type="NCBI Taxonomy" id="1280953"/>
    <lineage>
        <taxon>Bacteria</taxon>
        <taxon>Pseudomonadati</taxon>
        <taxon>Pseudomonadota</taxon>
        <taxon>Alphaproteobacteria</taxon>
        <taxon>Hyphomonadales</taxon>
        <taxon>Hyphomonadaceae</taxon>
        <taxon>Hyphomonas</taxon>
    </lineage>
</organism>
<dbReference type="GO" id="GO:0008233">
    <property type="term" value="F:peptidase activity"/>
    <property type="evidence" value="ECO:0007669"/>
    <property type="project" value="UniProtKB-KW"/>
</dbReference>
<dbReference type="SUPFAM" id="SSF143081">
    <property type="entry name" value="BB1717-like"/>
    <property type="match status" value="1"/>
</dbReference>
<keyword evidence="5" id="KW-0190">Covalent protein-DNA linkage</keyword>
<dbReference type="OrthoDB" id="9782620at2"/>
<keyword evidence="4 8" id="KW-0378">Hydrolase</keyword>
<evidence type="ECO:0000256" key="5">
    <source>
        <dbReference type="ARBA" id="ARBA00023124"/>
    </source>
</evidence>
<dbReference type="Gene3D" id="3.90.1680.10">
    <property type="entry name" value="SOS response associated peptidase-like"/>
    <property type="match status" value="1"/>
</dbReference>
<name>A0A059GBE5_9PROT</name>
<evidence type="ECO:0000313" key="9">
    <source>
        <dbReference type="EMBL" id="KDA04172.1"/>
    </source>
</evidence>
<dbReference type="Pfam" id="PF02586">
    <property type="entry name" value="SRAP"/>
    <property type="match status" value="1"/>
</dbReference>
<keyword evidence="7" id="KW-0456">Lyase</keyword>
<comment type="similarity">
    <text evidence="1 8">Belongs to the SOS response-associated peptidase family.</text>
</comment>
<dbReference type="InterPro" id="IPR003738">
    <property type="entry name" value="SRAP"/>
</dbReference>
<dbReference type="PANTHER" id="PTHR13604:SF0">
    <property type="entry name" value="ABASIC SITE PROCESSING PROTEIN HMCES"/>
    <property type="match status" value="1"/>
</dbReference>
<dbReference type="PATRIC" id="fig|1280953.3.peg.505"/>
<dbReference type="GO" id="GO:0106300">
    <property type="term" value="P:protein-DNA covalent cross-linking repair"/>
    <property type="evidence" value="ECO:0007669"/>
    <property type="project" value="InterPro"/>
</dbReference>
<dbReference type="AlphaFoldDB" id="A0A059GBE5"/>
<dbReference type="Proteomes" id="UP000024942">
    <property type="component" value="Unassembled WGS sequence"/>
</dbReference>
<gene>
    <name evidence="9" type="ORF">HOC_02511</name>
</gene>
<keyword evidence="6" id="KW-0238">DNA-binding</keyword>
<dbReference type="GO" id="GO:0003697">
    <property type="term" value="F:single-stranded DNA binding"/>
    <property type="evidence" value="ECO:0007669"/>
    <property type="project" value="InterPro"/>
</dbReference>
<dbReference type="PANTHER" id="PTHR13604">
    <property type="entry name" value="DC12-RELATED"/>
    <property type="match status" value="1"/>
</dbReference>
<dbReference type="STRING" id="1280953.HOC_02511"/>
<evidence type="ECO:0000256" key="4">
    <source>
        <dbReference type="ARBA" id="ARBA00022801"/>
    </source>
</evidence>
<reference evidence="9 10" key="1">
    <citation type="journal article" date="2014" name="Antonie Van Leeuwenhoek">
        <title>Hyphomonas beringensis sp. nov. and Hyphomonas chukchiensis sp. nov., isolated from surface seawater of the Bering Sea and Chukchi Sea.</title>
        <authorList>
            <person name="Li C."/>
            <person name="Lai Q."/>
            <person name="Li G."/>
            <person name="Dong C."/>
            <person name="Wang J."/>
            <person name="Liao Y."/>
            <person name="Shao Z."/>
        </authorList>
    </citation>
    <scope>NUCLEOTIDE SEQUENCE [LARGE SCALE GENOMIC DNA]</scope>
    <source>
        <strain evidence="9 10">SCH89</strain>
    </source>
</reference>
<keyword evidence="2 8" id="KW-0645">Protease</keyword>
<dbReference type="InterPro" id="IPR036590">
    <property type="entry name" value="SRAP-like"/>
</dbReference>
<keyword evidence="3" id="KW-0227">DNA damage</keyword>
<sequence length="224" mass="25270">MCGRYFRHDVTWAEYHAALSIIPYEDVEPPEATYNAAPTTIQPIVRRAEHGMHRELAPARWGLVPSWWTKPLSEMKFTTFNAQAETAAEKPVFRGAYRHHRCLVPVSGFYEWTGAKGAKTPFAISLRNRRWFCVAGLWDSALIDGSEIHSFTILTTKPNDLMAGLHTRMPVIVAPEDYSLWLDPDAGDPSHLFESFPAEDMQAWPVGPEVGNVRNNHPDLIAEA</sequence>
<evidence type="ECO:0000256" key="7">
    <source>
        <dbReference type="ARBA" id="ARBA00023239"/>
    </source>
</evidence>
<dbReference type="GO" id="GO:0016829">
    <property type="term" value="F:lyase activity"/>
    <property type="evidence" value="ECO:0007669"/>
    <property type="project" value="UniProtKB-KW"/>
</dbReference>
<comment type="caution">
    <text evidence="9">The sequence shown here is derived from an EMBL/GenBank/DDBJ whole genome shotgun (WGS) entry which is preliminary data.</text>
</comment>
<dbReference type="RefSeq" id="WP_035535644.1">
    <property type="nucleotide sequence ID" value="NZ_ARYL01000002.1"/>
</dbReference>
<evidence type="ECO:0000256" key="6">
    <source>
        <dbReference type="ARBA" id="ARBA00023125"/>
    </source>
</evidence>
<evidence type="ECO:0000256" key="3">
    <source>
        <dbReference type="ARBA" id="ARBA00022763"/>
    </source>
</evidence>
<evidence type="ECO:0000256" key="2">
    <source>
        <dbReference type="ARBA" id="ARBA00022670"/>
    </source>
</evidence>
<keyword evidence="10" id="KW-1185">Reference proteome</keyword>
<evidence type="ECO:0000313" key="10">
    <source>
        <dbReference type="Proteomes" id="UP000024942"/>
    </source>
</evidence>
<evidence type="ECO:0000256" key="1">
    <source>
        <dbReference type="ARBA" id="ARBA00008136"/>
    </source>
</evidence>
<dbReference type="GO" id="GO:0006508">
    <property type="term" value="P:proteolysis"/>
    <property type="evidence" value="ECO:0007669"/>
    <property type="project" value="UniProtKB-KW"/>
</dbReference>
<proteinExistence type="inferred from homology"/>